<evidence type="ECO:0000256" key="13">
    <source>
        <dbReference type="SAM" id="Phobius"/>
    </source>
</evidence>
<keyword evidence="9 12" id="KW-0496">Mitochondrion</keyword>
<dbReference type="GO" id="GO:0045259">
    <property type="term" value="C:proton-transporting ATP synthase complex"/>
    <property type="evidence" value="ECO:0007669"/>
    <property type="project" value="UniProtKB-KW"/>
</dbReference>
<gene>
    <name evidence="14" type="primary">ATP8</name>
</gene>
<dbReference type="Pfam" id="PF00895">
    <property type="entry name" value="ATP-synt_8"/>
    <property type="match status" value="1"/>
</dbReference>
<dbReference type="AlphaFoldDB" id="I2DA67"/>
<accession>I2DA67</accession>
<comment type="similarity">
    <text evidence="2 12">Belongs to the ATPase protein 8 family.</text>
</comment>
<dbReference type="GO" id="GO:0015078">
    <property type="term" value="F:proton transmembrane transporter activity"/>
    <property type="evidence" value="ECO:0007669"/>
    <property type="project" value="InterPro"/>
</dbReference>
<dbReference type="CTD" id="4509"/>
<organism evidence="14">
    <name type="scientific">Gekko swinhonis</name>
    <name type="common">Peking gecko</name>
    <dbReference type="NCBI Taxonomy" id="146912"/>
    <lineage>
        <taxon>Eukaryota</taxon>
        <taxon>Metazoa</taxon>
        <taxon>Chordata</taxon>
        <taxon>Craniata</taxon>
        <taxon>Vertebrata</taxon>
        <taxon>Euteleostomi</taxon>
        <taxon>Lepidosauria</taxon>
        <taxon>Squamata</taxon>
        <taxon>Bifurcata</taxon>
        <taxon>Gekkota</taxon>
        <taxon>Gekkonidae</taxon>
        <taxon>Gekkoninae</taxon>
        <taxon>Gekko</taxon>
    </lineage>
</organism>
<evidence type="ECO:0000256" key="11">
    <source>
        <dbReference type="ARBA" id="ARBA00023310"/>
    </source>
</evidence>
<evidence type="ECO:0000256" key="5">
    <source>
        <dbReference type="ARBA" id="ARBA00022692"/>
    </source>
</evidence>
<keyword evidence="4 12" id="KW-0138">CF(0)</keyword>
<dbReference type="GeneID" id="13080385"/>
<evidence type="ECO:0000313" key="14">
    <source>
        <dbReference type="EMBL" id="AFJ79060.1"/>
    </source>
</evidence>
<geneLocation type="mitochondrion" evidence="14"/>
<keyword evidence="7 13" id="KW-1133">Transmembrane helix</keyword>
<proteinExistence type="inferred from homology"/>
<keyword evidence="10 13" id="KW-0472">Membrane</keyword>
<dbReference type="InterPro" id="IPR001421">
    <property type="entry name" value="ATP8_metazoa"/>
</dbReference>
<keyword evidence="8 12" id="KW-0406">Ion transport</keyword>
<evidence type="ECO:0000256" key="1">
    <source>
        <dbReference type="ARBA" id="ARBA00004304"/>
    </source>
</evidence>
<evidence type="ECO:0000256" key="4">
    <source>
        <dbReference type="ARBA" id="ARBA00022547"/>
    </source>
</evidence>
<comment type="subcellular location">
    <subcellularLocation>
        <location evidence="1 12">Mitochondrion membrane</location>
        <topology evidence="1 12">Single-pass membrane protein</topology>
    </subcellularLocation>
</comment>
<evidence type="ECO:0000256" key="12">
    <source>
        <dbReference type="RuleBase" id="RU003661"/>
    </source>
</evidence>
<evidence type="ECO:0000256" key="8">
    <source>
        <dbReference type="ARBA" id="ARBA00023065"/>
    </source>
</evidence>
<feature type="transmembrane region" description="Helical" evidence="13">
    <location>
        <begin position="6"/>
        <end position="28"/>
    </location>
</feature>
<keyword evidence="11" id="KW-0066">ATP synthesis</keyword>
<evidence type="ECO:0000256" key="7">
    <source>
        <dbReference type="ARBA" id="ARBA00022989"/>
    </source>
</evidence>
<dbReference type="RefSeq" id="YP_006460312.1">
    <property type="nucleotide sequence ID" value="NC_018050.1"/>
</dbReference>
<reference evidence="14" key="1">
    <citation type="submission" date="2012-04" db="EMBL/GenBank/DDBJ databases">
        <authorList>
            <person name="Qin X."/>
            <person name="Zeng D."/>
            <person name="Dou S."/>
        </authorList>
    </citation>
    <scope>NUCLEOTIDE SEQUENCE</scope>
</reference>
<evidence type="ECO:0000256" key="10">
    <source>
        <dbReference type="ARBA" id="ARBA00023136"/>
    </source>
</evidence>
<evidence type="ECO:0000256" key="6">
    <source>
        <dbReference type="ARBA" id="ARBA00022781"/>
    </source>
</evidence>
<keyword evidence="6 12" id="KW-0375">Hydrogen ion transport</keyword>
<keyword evidence="3 12" id="KW-0813">Transport</keyword>
<dbReference type="EMBL" id="JQ906550">
    <property type="protein sequence ID" value="AFJ79060.1"/>
    <property type="molecule type" value="Genomic_DNA"/>
</dbReference>
<evidence type="ECO:0000256" key="3">
    <source>
        <dbReference type="ARBA" id="ARBA00022448"/>
    </source>
</evidence>
<name>I2DA67_9SAUR</name>
<keyword evidence="5 12" id="KW-0812">Transmembrane</keyword>
<sequence>MPQLNPAPWLPILVMTWTTIIVLFKLMVTLQPTTQPTKNILSHSPTIWTWTWL</sequence>
<reference evidence="14" key="2">
    <citation type="journal article" date="2013" name="Mitochondrial DNA">
        <title>Complete mitochondrial genome of Gekko swinhonis (Squamata, Gekkonidae).</title>
        <authorList>
            <person name="Li H.M."/>
            <person name="Zeng D.L."/>
            <person name="Guan Q.X."/>
            <person name="Qin P.S."/>
            <person name="Qin X.M."/>
        </authorList>
    </citation>
    <scope>NUCLEOTIDE SEQUENCE</scope>
</reference>
<evidence type="ECO:0000256" key="2">
    <source>
        <dbReference type="ARBA" id="ARBA00008892"/>
    </source>
</evidence>
<dbReference type="GO" id="GO:0031966">
    <property type="term" value="C:mitochondrial membrane"/>
    <property type="evidence" value="ECO:0007669"/>
    <property type="project" value="UniProtKB-SubCell"/>
</dbReference>
<evidence type="ECO:0000256" key="9">
    <source>
        <dbReference type="ARBA" id="ARBA00023128"/>
    </source>
</evidence>
<dbReference type="GO" id="GO:0015986">
    <property type="term" value="P:proton motive force-driven ATP synthesis"/>
    <property type="evidence" value="ECO:0007669"/>
    <property type="project" value="InterPro"/>
</dbReference>
<protein>
    <recommendedName>
        <fullName evidence="12">ATP synthase complex subunit 8</fullName>
    </recommendedName>
</protein>